<sequence length="275" mass="31058">MSYLESPSLQEAVIDDSHEGSDASMEDIYTMVMEGLLGYENPADRYIPVAHFSLNLSTVTDFCDARQLFEDIAAMEKIRRESEERRKMCAALLERARLENWIIDVERHSVSVIENSGEPLPQEEQHSNASAKPHKGPLSEVHRSIVKKGLAILKKRHISTPSPVPPSPQFIPWQNPEQETGHPRLPSSQLLHRFPARRVLSLCFSATTSFGESRLTPFRYKILIALAAKPIILMMTPRRDYPTRRPSGCADGTPYFSRTGRRLRPGAWATPATKK</sequence>
<name>A0ACB8STK9_9AGAM</name>
<accession>A0ACB8STK9</accession>
<organism evidence="1 2">
    <name type="scientific">Artomyces pyxidatus</name>
    <dbReference type="NCBI Taxonomy" id="48021"/>
    <lineage>
        <taxon>Eukaryota</taxon>
        <taxon>Fungi</taxon>
        <taxon>Dikarya</taxon>
        <taxon>Basidiomycota</taxon>
        <taxon>Agaricomycotina</taxon>
        <taxon>Agaricomycetes</taxon>
        <taxon>Russulales</taxon>
        <taxon>Auriscalpiaceae</taxon>
        <taxon>Artomyces</taxon>
    </lineage>
</organism>
<dbReference type="EMBL" id="MU277229">
    <property type="protein sequence ID" value="KAI0059146.1"/>
    <property type="molecule type" value="Genomic_DNA"/>
</dbReference>
<gene>
    <name evidence="1" type="ORF">BV25DRAFT_1840598</name>
</gene>
<evidence type="ECO:0000313" key="1">
    <source>
        <dbReference type="EMBL" id="KAI0059146.1"/>
    </source>
</evidence>
<proteinExistence type="predicted"/>
<dbReference type="Proteomes" id="UP000814140">
    <property type="component" value="Unassembled WGS sequence"/>
</dbReference>
<protein>
    <submittedName>
        <fullName evidence="1">Uncharacterized protein</fullName>
    </submittedName>
</protein>
<reference evidence="1" key="1">
    <citation type="submission" date="2021-03" db="EMBL/GenBank/DDBJ databases">
        <authorList>
            <consortium name="DOE Joint Genome Institute"/>
            <person name="Ahrendt S."/>
            <person name="Looney B.P."/>
            <person name="Miyauchi S."/>
            <person name="Morin E."/>
            <person name="Drula E."/>
            <person name="Courty P.E."/>
            <person name="Chicoki N."/>
            <person name="Fauchery L."/>
            <person name="Kohler A."/>
            <person name="Kuo A."/>
            <person name="Labutti K."/>
            <person name="Pangilinan J."/>
            <person name="Lipzen A."/>
            <person name="Riley R."/>
            <person name="Andreopoulos W."/>
            <person name="He G."/>
            <person name="Johnson J."/>
            <person name="Barry K.W."/>
            <person name="Grigoriev I.V."/>
            <person name="Nagy L."/>
            <person name="Hibbett D."/>
            <person name="Henrissat B."/>
            <person name="Matheny P.B."/>
            <person name="Labbe J."/>
            <person name="Martin F."/>
        </authorList>
    </citation>
    <scope>NUCLEOTIDE SEQUENCE</scope>
    <source>
        <strain evidence="1">HHB10654</strain>
    </source>
</reference>
<evidence type="ECO:0000313" key="2">
    <source>
        <dbReference type="Proteomes" id="UP000814140"/>
    </source>
</evidence>
<comment type="caution">
    <text evidence="1">The sequence shown here is derived from an EMBL/GenBank/DDBJ whole genome shotgun (WGS) entry which is preliminary data.</text>
</comment>
<reference evidence="1" key="2">
    <citation type="journal article" date="2022" name="New Phytol.">
        <title>Evolutionary transition to the ectomycorrhizal habit in the genomes of a hyperdiverse lineage of mushroom-forming fungi.</title>
        <authorList>
            <person name="Looney B."/>
            <person name="Miyauchi S."/>
            <person name="Morin E."/>
            <person name="Drula E."/>
            <person name="Courty P.E."/>
            <person name="Kohler A."/>
            <person name="Kuo A."/>
            <person name="LaButti K."/>
            <person name="Pangilinan J."/>
            <person name="Lipzen A."/>
            <person name="Riley R."/>
            <person name="Andreopoulos W."/>
            <person name="He G."/>
            <person name="Johnson J."/>
            <person name="Nolan M."/>
            <person name="Tritt A."/>
            <person name="Barry K.W."/>
            <person name="Grigoriev I.V."/>
            <person name="Nagy L.G."/>
            <person name="Hibbett D."/>
            <person name="Henrissat B."/>
            <person name="Matheny P.B."/>
            <person name="Labbe J."/>
            <person name="Martin F.M."/>
        </authorList>
    </citation>
    <scope>NUCLEOTIDE SEQUENCE</scope>
    <source>
        <strain evidence="1">HHB10654</strain>
    </source>
</reference>
<keyword evidence="2" id="KW-1185">Reference proteome</keyword>